<name>A0ABV1SFC8_9RHOB</name>
<gene>
    <name evidence="1" type="ORF">VSX56_07445</name>
</gene>
<dbReference type="EMBL" id="JAYWLC010000004">
    <property type="protein sequence ID" value="MER5171608.1"/>
    <property type="molecule type" value="Genomic_DNA"/>
</dbReference>
<reference evidence="1 2" key="1">
    <citation type="submission" date="2024-01" db="EMBL/GenBank/DDBJ databases">
        <authorList>
            <person name="Deng Y."/>
            <person name="Su J."/>
        </authorList>
    </citation>
    <scope>NUCLEOTIDE SEQUENCE [LARGE SCALE GENOMIC DNA]</scope>
    <source>
        <strain evidence="1 2">CPCC 100088</strain>
    </source>
</reference>
<dbReference type="RefSeq" id="WP_350936069.1">
    <property type="nucleotide sequence ID" value="NZ_JAYWLC010000004.1"/>
</dbReference>
<dbReference type="SUPFAM" id="SSF103084">
    <property type="entry name" value="Holliday junction resolvase RusA"/>
    <property type="match status" value="1"/>
</dbReference>
<dbReference type="Pfam" id="PF05866">
    <property type="entry name" value="RusA"/>
    <property type="match status" value="1"/>
</dbReference>
<evidence type="ECO:0000313" key="1">
    <source>
        <dbReference type="EMBL" id="MER5171608.1"/>
    </source>
</evidence>
<dbReference type="Gene3D" id="3.30.1330.70">
    <property type="entry name" value="Holliday junction resolvase RusA"/>
    <property type="match status" value="1"/>
</dbReference>
<accession>A0ABV1SFC8</accession>
<organism evidence="1 2">
    <name type="scientific">Thioclava kandeliae</name>
    <dbReference type="NCBI Taxonomy" id="3070818"/>
    <lineage>
        <taxon>Bacteria</taxon>
        <taxon>Pseudomonadati</taxon>
        <taxon>Pseudomonadota</taxon>
        <taxon>Alphaproteobacteria</taxon>
        <taxon>Rhodobacterales</taxon>
        <taxon>Paracoccaceae</taxon>
        <taxon>Thioclava</taxon>
    </lineage>
</organism>
<evidence type="ECO:0000313" key="2">
    <source>
        <dbReference type="Proteomes" id="UP001438953"/>
    </source>
</evidence>
<proteinExistence type="predicted"/>
<protein>
    <submittedName>
        <fullName evidence="1">RusA family crossover junction endodeoxyribonuclease</fullName>
    </submittedName>
</protein>
<dbReference type="InterPro" id="IPR036614">
    <property type="entry name" value="RusA-like_sf"/>
</dbReference>
<keyword evidence="2" id="KW-1185">Reference proteome</keyword>
<reference evidence="1 2" key="2">
    <citation type="submission" date="2024-06" db="EMBL/GenBank/DDBJ databases">
        <title>Thioclava kandeliae sp. nov. from a rhizosphere soil sample of Kandelia candel in a mangrove.</title>
        <authorList>
            <person name="Mu T."/>
        </authorList>
    </citation>
    <scope>NUCLEOTIDE SEQUENCE [LARGE SCALE GENOMIC DNA]</scope>
    <source>
        <strain evidence="1 2">CPCC 100088</strain>
    </source>
</reference>
<dbReference type="Proteomes" id="UP001438953">
    <property type="component" value="Unassembled WGS sequence"/>
</dbReference>
<dbReference type="InterPro" id="IPR008822">
    <property type="entry name" value="Endonuclease_RusA-like"/>
</dbReference>
<sequence>MERVSFEMPGKPFPWRRAMGNGKQRYKDAESRAHAEALGVIARPFFAAPIAGPVHLEFVAVFEIPMSWSKKKAAAHLFGPHTQKPDLDNLEKQIKDALNHIAWADDCQVASVAKRKVWGRAAKTVIHIEPIGVWTDSIPASIREQALGRVMSGEATQ</sequence>
<comment type="caution">
    <text evidence="1">The sequence shown here is derived from an EMBL/GenBank/DDBJ whole genome shotgun (WGS) entry which is preliminary data.</text>
</comment>